<feature type="transmembrane region" description="Helical" evidence="7">
    <location>
        <begin position="80"/>
        <end position="106"/>
    </location>
</feature>
<dbReference type="InterPro" id="IPR003317">
    <property type="entry name" value="Cyt-d_oxidase_su2"/>
</dbReference>
<keyword evidence="4 7" id="KW-0812">Transmembrane</keyword>
<organism evidence="8 9">
    <name type="scientific">Exiguobacterium aurantiacum</name>
    <dbReference type="NCBI Taxonomy" id="33987"/>
    <lineage>
        <taxon>Bacteria</taxon>
        <taxon>Bacillati</taxon>
        <taxon>Bacillota</taxon>
        <taxon>Bacilli</taxon>
        <taxon>Bacillales</taxon>
        <taxon>Bacillales Family XII. Incertae Sedis</taxon>
        <taxon>Exiguobacterium</taxon>
    </lineage>
</organism>
<dbReference type="Proteomes" id="UP000254060">
    <property type="component" value="Unassembled WGS sequence"/>
</dbReference>
<keyword evidence="3" id="KW-1003">Cell membrane</keyword>
<dbReference type="AlphaFoldDB" id="A0A377FUW6"/>
<feature type="transmembrane region" description="Helical" evidence="7">
    <location>
        <begin position="236"/>
        <end position="255"/>
    </location>
</feature>
<sequence length="343" mass="38817">MQIQELGIAVLWTFLYGYLIVASIDFGAGFFAFYSKYTKRDHMVNRLIARYLSPTWEVTNVFFVFFFVGIVGFFPDTAYYYGTALLIPASVVLILLAIRGSFYAFANYGSKESTFYMFLYGATGLLIPASMSTVLTVSQGGFINETEAGVFFDGMKLFTNFYSWTVVTLAIVSVLYISSMFLLFYADKAGDKTAIGLVRKWALFWSVPTIIASGLVFFGLKSQAAWHYERILAGNWWWFAASFIFFVVAVALVYLKRNYGIAFLMVMGQFFMAWFGYGYTHLPYILYPYIDINGSVVNESMAIALVVVFILGLLLLVPALYLLLRLFLFDNDYVRGKRSSGKA</sequence>
<evidence type="ECO:0000256" key="4">
    <source>
        <dbReference type="ARBA" id="ARBA00022692"/>
    </source>
</evidence>
<evidence type="ECO:0000256" key="5">
    <source>
        <dbReference type="ARBA" id="ARBA00022989"/>
    </source>
</evidence>
<keyword evidence="6 7" id="KW-0472">Membrane</keyword>
<evidence type="ECO:0000313" key="9">
    <source>
        <dbReference type="Proteomes" id="UP000254060"/>
    </source>
</evidence>
<feature type="transmembrane region" description="Helical" evidence="7">
    <location>
        <begin position="55"/>
        <end position="74"/>
    </location>
</feature>
<gene>
    <name evidence="8" type="ORF">NCTC13163_01980</name>
</gene>
<evidence type="ECO:0000256" key="2">
    <source>
        <dbReference type="ARBA" id="ARBA00007543"/>
    </source>
</evidence>
<feature type="transmembrane region" description="Helical" evidence="7">
    <location>
        <begin position="197"/>
        <end position="220"/>
    </location>
</feature>
<dbReference type="EMBL" id="UGGP01000001">
    <property type="protein sequence ID" value="STO08607.1"/>
    <property type="molecule type" value="Genomic_DNA"/>
</dbReference>
<name>A0A377FUW6_9BACL</name>
<keyword evidence="5 7" id="KW-1133">Transmembrane helix</keyword>
<feature type="transmembrane region" description="Helical" evidence="7">
    <location>
        <begin position="161"/>
        <end position="185"/>
    </location>
</feature>
<dbReference type="STRING" id="1397694.GCA_000702585_02473"/>
<evidence type="ECO:0000313" key="8">
    <source>
        <dbReference type="EMBL" id="STO08607.1"/>
    </source>
</evidence>
<feature type="transmembrane region" description="Helical" evidence="7">
    <location>
        <begin position="262"/>
        <end position="282"/>
    </location>
</feature>
<evidence type="ECO:0000256" key="1">
    <source>
        <dbReference type="ARBA" id="ARBA00004651"/>
    </source>
</evidence>
<dbReference type="OrthoDB" id="2416742at2"/>
<dbReference type="RefSeq" id="WP_024369970.1">
    <property type="nucleotide sequence ID" value="NZ_UGGP01000001.1"/>
</dbReference>
<feature type="transmembrane region" description="Helical" evidence="7">
    <location>
        <begin position="302"/>
        <end position="328"/>
    </location>
</feature>
<dbReference type="Pfam" id="PF02322">
    <property type="entry name" value="Cyt_bd_oxida_II"/>
    <property type="match status" value="1"/>
</dbReference>
<evidence type="ECO:0000256" key="7">
    <source>
        <dbReference type="SAM" id="Phobius"/>
    </source>
</evidence>
<feature type="transmembrane region" description="Helical" evidence="7">
    <location>
        <begin position="118"/>
        <end position="141"/>
    </location>
</feature>
<proteinExistence type="inferred from homology"/>
<evidence type="ECO:0000256" key="3">
    <source>
        <dbReference type="ARBA" id="ARBA00022475"/>
    </source>
</evidence>
<protein>
    <submittedName>
        <fullName evidence="8">Cytochrome oxidase subunit II</fullName>
    </submittedName>
</protein>
<reference evidence="8 9" key="1">
    <citation type="submission" date="2018-06" db="EMBL/GenBank/DDBJ databases">
        <authorList>
            <consortium name="Pathogen Informatics"/>
            <person name="Doyle S."/>
        </authorList>
    </citation>
    <scope>NUCLEOTIDE SEQUENCE [LARGE SCALE GENOMIC DNA]</scope>
    <source>
        <strain evidence="8 9">NCTC13163</strain>
    </source>
</reference>
<accession>A0A377FUW6</accession>
<comment type="similarity">
    <text evidence="2">Belongs to the cytochrome ubiquinol oxidase subunit 2 family.</text>
</comment>
<evidence type="ECO:0000256" key="6">
    <source>
        <dbReference type="ARBA" id="ARBA00023136"/>
    </source>
</evidence>
<comment type="subcellular location">
    <subcellularLocation>
        <location evidence="1">Cell membrane</location>
        <topology evidence="1">Multi-pass membrane protein</topology>
    </subcellularLocation>
</comment>
<feature type="transmembrane region" description="Helical" evidence="7">
    <location>
        <begin position="6"/>
        <end position="34"/>
    </location>
</feature>
<dbReference type="GO" id="GO:0005886">
    <property type="term" value="C:plasma membrane"/>
    <property type="evidence" value="ECO:0007669"/>
    <property type="project" value="UniProtKB-SubCell"/>
</dbReference>